<evidence type="ECO:0000256" key="2">
    <source>
        <dbReference type="SAM" id="SignalP"/>
    </source>
</evidence>
<dbReference type="EMBL" id="CP062960">
    <property type="protein sequence ID" value="QOW64697.1"/>
    <property type="molecule type" value="Genomic_DNA"/>
</dbReference>
<organism evidence="3 4">
    <name type="scientific">Rothia terrae</name>
    <dbReference type="NCBI Taxonomy" id="396015"/>
    <lineage>
        <taxon>Bacteria</taxon>
        <taxon>Bacillati</taxon>
        <taxon>Actinomycetota</taxon>
        <taxon>Actinomycetes</taxon>
        <taxon>Micrococcales</taxon>
        <taxon>Micrococcaceae</taxon>
        <taxon>Rothia</taxon>
    </lineage>
</organism>
<dbReference type="KEGG" id="rter:IDM49_11380"/>
<evidence type="ECO:0000313" key="3">
    <source>
        <dbReference type="EMBL" id="QOW64697.1"/>
    </source>
</evidence>
<gene>
    <name evidence="3" type="ORF">IDM49_11380</name>
</gene>
<protein>
    <submittedName>
        <fullName evidence="3">Uncharacterized protein</fullName>
    </submittedName>
</protein>
<dbReference type="GeneID" id="96624838"/>
<dbReference type="RefSeq" id="WP_193836751.1">
    <property type="nucleotide sequence ID" value="NZ_CP062960.1"/>
</dbReference>
<dbReference type="Proteomes" id="UP000516404">
    <property type="component" value="Plasmid p1"/>
</dbReference>
<sequence>MKLTHTLLITSMILTLTACSTPQNPQQPENTTSSTTATQTASTPEHFAKTPVYVLDQQLLQGENTTTTFNTEGSQMLQTNDTSVLLANLAHQTTNAFIVQDYNEISSISAGFTPDDQHALIAVAGQKTGDGASNDQHTWTLYTVTEDGLTKLAENPLTSQYSTVFFTPTGIINVKNNENDQHYFSVTTDQKLKEIATSPQTFTGCGSGECDLTPVPIAQTATGVVSTFSENPLASTRKTCLPGQETDTKPRQGCLEGFKTDSWSSNDPKIAPDGANPNKASVVAINDTHLLGAWKSEDGEEYIFRTIDLKSPHGNEPSYTGQNTSAGYGENSPEKLKHSPNNQYVASITAIASTRGPQGFLFDGENNTKAVAIESTDNNGTGYGHVHSDDGSELPVTVHPDGTSQSLEPQTVIPTGIFEKDGKQYGVFHEEHDGMHSVFVAEYRQ</sequence>
<keyword evidence="2" id="KW-0732">Signal</keyword>
<feature type="compositionally biased region" description="Polar residues" evidence="1">
    <location>
        <begin position="317"/>
        <end position="326"/>
    </location>
</feature>
<dbReference type="PROSITE" id="PS51257">
    <property type="entry name" value="PROKAR_LIPOPROTEIN"/>
    <property type="match status" value="1"/>
</dbReference>
<dbReference type="AlphaFoldDB" id="A0A7S6WWN2"/>
<evidence type="ECO:0000256" key="1">
    <source>
        <dbReference type="SAM" id="MobiDB-lite"/>
    </source>
</evidence>
<name>A0A7S6WWN2_9MICC</name>
<accession>A0A7S6WWN2</accession>
<reference evidence="3 4" key="1">
    <citation type="submission" date="2020-09" db="EMBL/GenBank/DDBJ databases">
        <title>Investigation of environmental microbes.</title>
        <authorList>
            <person name="Ou Y."/>
            <person name="Kang Q."/>
        </authorList>
    </citation>
    <scope>NUCLEOTIDE SEQUENCE [LARGE SCALE GENOMIC DNA]</scope>
    <source>
        <strain evidence="3 4">KJZ-14</strain>
        <plasmid evidence="3 4">p1</plasmid>
    </source>
</reference>
<geneLocation type="plasmid" evidence="3 4">
    <name>p1</name>
</geneLocation>
<feature type="signal peptide" evidence="2">
    <location>
        <begin position="1"/>
        <end position="20"/>
    </location>
</feature>
<feature type="region of interest" description="Disordered" evidence="1">
    <location>
        <begin position="20"/>
        <end position="45"/>
    </location>
</feature>
<keyword evidence="4" id="KW-1185">Reference proteome</keyword>
<proteinExistence type="predicted"/>
<feature type="chain" id="PRO_5038517413" evidence="2">
    <location>
        <begin position="21"/>
        <end position="445"/>
    </location>
</feature>
<feature type="compositionally biased region" description="Low complexity" evidence="1">
    <location>
        <begin position="31"/>
        <end position="43"/>
    </location>
</feature>
<feature type="region of interest" description="Disordered" evidence="1">
    <location>
        <begin position="312"/>
        <end position="338"/>
    </location>
</feature>
<keyword evidence="3" id="KW-0614">Plasmid</keyword>
<evidence type="ECO:0000313" key="4">
    <source>
        <dbReference type="Proteomes" id="UP000516404"/>
    </source>
</evidence>
<feature type="compositionally biased region" description="Polar residues" evidence="1">
    <location>
        <begin position="20"/>
        <end position="30"/>
    </location>
</feature>